<dbReference type="EMBL" id="JAINDJ010000006">
    <property type="protein sequence ID" value="KAG9443926.1"/>
    <property type="molecule type" value="Genomic_DNA"/>
</dbReference>
<dbReference type="Proteomes" id="UP000825729">
    <property type="component" value="Unassembled WGS sequence"/>
</dbReference>
<evidence type="ECO:0000256" key="1">
    <source>
        <dbReference type="ARBA" id="ARBA00005184"/>
    </source>
</evidence>
<evidence type="ECO:0000259" key="4">
    <source>
        <dbReference type="Pfam" id="PF01095"/>
    </source>
</evidence>
<dbReference type="InterPro" id="IPR012334">
    <property type="entry name" value="Pectin_lyas_fold"/>
</dbReference>
<sequence>MAAFEPMEIETGGGNAAIATPNRINIGDTGYSIPIPQWRRVLFSCSRALIYFAIAAAFVGYGRQLKQERHSFTVAVDGRGDFTTISAAVAAAPDHRISSFRIYIKTGLHVEHVKVGLDKTHIEFIGDGVEKTIIVFNHSQADLNSTYSAATVYVRGDDFVARDITFMNKAEPLRGGAPAFTSEGNRTVLYRCSFEAYRATVYARFGYHFYRECNIYGTSDIIFGSATAVFQQRTIFAGLPVVGDRITVTAHEVRSSPREPSVFSLHICTITRDLRAGRATASDHIPRGYLGTVRWPSSSSTVVMQSFLDEVIDPHGWLPYNTTTLLGPSGFYGEYHNRGPGAKRLMKSEHSANVLTAGGAQNFTVAQQLLLRGDDDRMGESNWNSIYA</sequence>
<dbReference type="GO" id="GO:0042545">
    <property type="term" value="P:cell wall modification"/>
    <property type="evidence" value="ECO:0007669"/>
    <property type="project" value="InterPro"/>
</dbReference>
<comment type="caution">
    <text evidence="5">The sequence shown here is derived from an EMBL/GenBank/DDBJ whole genome shotgun (WGS) entry which is preliminary data.</text>
</comment>
<gene>
    <name evidence="5" type="ORF">H6P81_015266</name>
</gene>
<dbReference type="AlphaFoldDB" id="A0AAV7E7Y2"/>
<dbReference type="GO" id="GO:0030599">
    <property type="term" value="F:pectinesterase activity"/>
    <property type="evidence" value="ECO:0007669"/>
    <property type="project" value="InterPro"/>
</dbReference>
<organism evidence="5 6">
    <name type="scientific">Aristolochia fimbriata</name>
    <name type="common">White veined hardy Dutchman's pipe vine</name>
    <dbReference type="NCBI Taxonomy" id="158543"/>
    <lineage>
        <taxon>Eukaryota</taxon>
        <taxon>Viridiplantae</taxon>
        <taxon>Streptophyta</taxon>
        <taxon>Embryophyta</taxon>
        <taxon>Tracheophyta</taxon>
        <taxon>Spermatophyta</taxon>
        <taxon>Magnoliopsida</taxon>
        <taxon>Magnoliidae</taxon>
        <taxon>Piperales</taxon>
        <taxon>Aristolochiaceae</taxon>
        <taxon>Aristolochia</taxon>
    </lineage>
</organism>
<reference evidence="5 6" key="1">
    <citation type="submission" date="2021-07" db="EMBL/GenBank/DDBJ databases">
        <title>The Aristolochia fimbriata genome: insights into angiosperm evolution, floral development and chemical biosynthesis.</title>
        <authorList>
            <person name="Jiao Y."/>
        </authorList>
    </citation>
    <scope>NUCLEOTIDE SEQUENCE [LARGE SCALE GENOMIC DNA]</scope>
    <source>
        <strain evidence="5">IBCAS-2021</strain>
        <tissue evidence="5">Leaf</tissue>
    </source>
</reference>
<feature type="domain" description="Pectinesterase catalytic" evidence="4">
    <location>
        <begin position="73"/>
        <end position="368"/>
    </location>
</feature>
<keyword evidence="6" id="KW-1185">Reference proteome</keyword>
<dbReference type="InterPro" id="IPR011050">
    <property type="entry name" value="Pectin_lyase_fold/virulence"/>
</dbReference>
<dbReference type="InterPro" id="IPR000070">
    <property type="entry name" value="Pectinesterase_cat"/>
</dbReference>
<evidence type="ECO:0000313" key="6">
    <source>
        <dbReference type="Proteomes" id="UP000825729"/>
    </source>
</evidence>
<dbReference type="Gene3D" id="2.160.20.10">
    <property type="entry name" value="Single-stranded right-handed beta-helix, Pectin lyase-like"/>
    <property type="match status" value="1"/>
</dbReference>
<dbReference type="PANTHER" id="PTHR31707">
    <property type="entry name" value="PECTINESTERASE"/>
    <property type="match status" value="1"/>
</dbReference>
<proteinExistence type="predicted"/>
<keyword evidence="2" id="KW-0378">Hydrolase</keyword>
<accession>A0AAV7E7Y2</accession>
<evidence type="ECO:0000256" key="2">
    <source>
        <dbReference type="ARBA" id="ARBA00022801"/>
    </source>
</evidence>
<keyword evidence="3" id="KW-0063">Aspartyl esterase</keyword>
<protein>
    <recommendedName>
        <fullName evidence="4">Pectinesterase catalytic domain-containing protein</fullName>
    </recommendedName>
</protein>
<name>A0AAV7E7Y2_ARIFI</name>
<evidence type="ECO:0000256" key="3">
    <source>
        <dbReference type="ARBA" id="ARBA00023085"/>
    </source>
</evidence>
<dbReference type="SUPFAM" id="SSF51126">
    <property type="entry name" value="Pectin lyase-like"/>
    <property type="match status" value="1"/>
</dbReference>
<evidence type="ECO:0000313" key="5">
    <source>
        <dbReference type="EMBL" id="KAG9443926.1"/>
    </source>
</evidence>
<dbReference type="Pfam" id="PF01095">
    <property type="entry name" value="Pectinesterase"/>
    <property type="match status" value="1"/>
</dbReference>
<comment type="pathway">
    <text evidence="1">Glycan metabolism; pectin degradation; 2-dehydro-3-deoxy-D-gluconate from pectin: step 1/5.</text>
</comment>